<accession>A0A9D2DCQ8</accession>
<reference evidence="8" key="1">
    <citation type="journal article" date="2021" name="PeerJ">
        <title>Extensive microbial diversity within the chicken gut microbiome revealed by metagenomics and culture.</title>
        <authorList>
            <person name="Gilroy R."/>
            <person name="Ravi A."/>
            <person name="Getino M."/>
            <person name="Pursley I."/>
            <person name="Horton D.L."/>
            <person name="Alikhan N.F."/>
            <person name="Baker D."/>
            <person name="Gharbi K."/>
            <person name="Hall N."/>
            <person name="Watson M."/>
            <person name="Adriaenssens E.M."/>
            <person name="Foster-Nyarko E."/>
            <person name="Jarju S."/>
            <person name="Secka A."/>
            <person name="Antonio M."/>
            <person name="Oren A."/>
            <person name="Chaudhuri R.R."/>
            <person name="La Ragione R."/>
            <person name="Hildebrand F."/>
            <person name="Pallen M.J."/>
        </authorList>
    </citation>
    <scope>NUCLEOTIDE SEQUENCE</scope>
    <source>
        <strain evidence="8">ChiHjej11B10-19426</strain>
    </source>
</reference>
<evidence type="ECO:0000313" key="9">
    <source>
        <dbReference type="Proteomes" id="UP000824014"/>
    </source>
</evidence>
<evidence type="ECO:0000256" key="6">
    <source>
        <dbReference type="SAM" id="MobiDB-lite"/>
    </source>
</evidence>
<evidence type="ECO:0000313" key="8">
    <source>
        <dbReference type="EMBL" id="HIZ14485.1"/>
    </source>
</evidence>
<evidence type="ECO:0000259" key="7">
    <source>
        <dbReference type="Pfam" id="PF04357"/>
    </source>
</evidence>
<comment type="subcellular location">
    <subcellularLocation>
        <location evidence="1">Membrane</location>
        <topology evidence="1">Single-pass membrane protein</topology>
    </subcellularLocation>
</comment>
<evidence type="ECO:0000256" key="1">
    <source>
        <dbReference type="ARBA" id="ARBA00004167"/>
    </source>
</evidence>
<name>A0A9D2DCQ8_9BACT</name>
<sequence>MGKALAWCLVVLLMLPLAVALLLNVEAVQNFAVQKAVGLISRKLETTVAIDHIRLSAFSRLDIDRLYIADDRGDTLIYADRLGARLGRVALLRRELLLHDVALERGKIYLYTARDGEMNLSRLLARLSSDTTKESRPMPLAFRKVRITDSRFKLQTEGADTVTPGQVNYQNLVFDRLNIAARRLDIADGDIRLSIDSMSLEDISGFRIRRLSADTLLVGDGIIGLDNALLRSEDSELHMPRFRLEGTSWASWAYFTDSVRFDARVTGSRLTTATLSYFVPSFRSSRMTIDDADIDFNGTIDRFTTSIACTADNGRTDLALHGTVARIIDLPQASFDLRIDRFASDGRSLRRIANGWLQQPLAEQPSLMLQRAGHIQLDGSLSGTLERFRTRLGLNTDIGSVTVAGTGGNSAKRGLLFNGSVSAREVNAGRLLANKQLGRISADVKAIGRIKGERINADVTLFVPTAEFDGHTYRQLRVAANYHGKQLQAQLSSGDPQLLFTATGSANLSGSIPSYDLYLNLSLADLYGLNLFRKDSLATLSGRLQLQGSGSSLENANGELLLSDLVYRSHAHSLRTDSVQLICRSNASERYLTLNSDFADVRYRSGVAYKEVLDYLSHILYDYLPALAKEETQTTAHHHAEQGNTLQIRRPANAGVATLNIGAPTRAAVSPQLNLAQPAELHLRIKEGANRLAAIFLNDFDIASGAYLDASFDPKSELFAVDADIYYVEYGNFFITKLGLDANNRSGAVRIDLSTEDLYLPNISTPSNNISARIADNRIDLSARLSNAESELNALLELESRLERRNDSLSVSARFKPTSYITTGARRWDLSSEAIVYSPADIAINRFQLASGAQSLTLDGTYGDTKSDTLRLSLNDFNLSLLNNILKLPAQTIGGTLDGRAELIAGRKSPVLIANVLMDSLRLNGYTAPQLQLRSAWDLTNQRAGLSLRNTATQQTLIRGFYSPTRDLLSVSVNIDGIPLNALSPFLPAETIRSIDGSTSLQAELRREQDSTQLTGTIAVTDLETTVGITNTTYRAEALTIAVADGNITLPPTELLDQEGNRATLQARARFSRRDHLTYAIRLVPSNLLALNTTLQDNPQYYGKIYVSGAIDVTGTRKGIEIDAAINTRPNSTFYLPLSNKSSVAESDWIVFTQPAEETAQDMLSLKKSQYSQKQAQQTARKSDLNLNVALNINPGLLLSISDQGTDMTLNARGSAVLNIMMNPTTGELSTFGTYTVSEGDFIFSLPPLISNKRFTLQPGGTIQLNGNPMAALLNIEAEYRLRASLQPLAASFEGTGINTSTRIPVDCIVRISESLEHPDLLFDIRIPSADTDVQSVLSSALSSNELRAFNFIWLVGFGSFMPSEDANTQESATSAGAALGLDFLTNQLSNLLSTKDLQFNFGYRPENTTSSEEFDFGLTYNIGGNDRLILELEGNYNADNTSSFNANNSNFSGDASLTWLLTNNLSLKAFTRTITRYDENQGLQENGVGVYYKEDFNVFSDIRRQWLYRRETRRKRREERREERAARRQQATAAEAATETTLPKAEE</sequence>
<evidence type="ECO:0000256" key="2">
    <source>
        <dbReference type="ARBA" id="ARBA00022692"/>
    </source>
</evidence>
<dbReference type="PANTHER" id="PTHR36985:SF1">
    <property type="entry name" value="TRANSLOCATION AND ASSEMBLY MODULE SUBUNIT TAMB"/>
    <property type="match status" value="1"/>
</dbReference>
<comment type="caution">
    <text evidence="8">The sequence shown here is derived from an EMBL/GenBank/DDBJ whole genome shotgun (WGS) entry which is preliminary data.</text>
</comment>
<evidence type="ECO:0000256" key="4">
    <source>
        <dbReference type="ARBA" id="ARBA00023136"/>
    </source>
</evidence>
<keyword evidence="5" id="KW-0175">Coiled coil</keyword>
<keyword evidence="4" id="KW-0472">Membrane</keyword>
<keyword evidence="2" id="KW-0812">Transmembrane</keyword>
<feature type="region of interest" description="Disordered" evidence="6">
    <location>
        <begin position="1514"/>
        <end position="1548"/>
    </location>
</feature>
<organism evidence="8 9">
    <name type="scientific">Candidatus Tidjanibacter faecipullorum</name>
    <dbReference type="NCBI Taxonomy" id="2838766"/>
    <lineage>
        <taxon>Bacteria</taxon>
        <taxon>Pseudomonadati</taxon>
        <taxon>Bacteroidota</taxon>
        <taxon>Bacteroidia</taxon>
        <taxon>Bacteroidales</taxon>
        <taxon>Rikenellaceae</taxon>
        <taxon>Tidjanibacter</taxon>
    </lineage>
</organism>
<keyword evidence="3" id="KW-1133">Transmembrane helix</keyword>
<proteinExistence type="predicted"/>
<dbReference type="InterPro" id="IPR007452">
    <property type="entry name" value="TamB_C"/>
</dbReference>
<protein>
    <recommendedName>
        <fullName evidence="7">Translocation and assembly module TamB C-terminal domain-containing protein</fullName>
    </recommendedName>
</protein>
<dbReference type="GO" id="GO:0016020">
    <property type="term" value="C:membrane"/>
    <property type="evidence" value="ECO:0007669"/>
    <property type="project" value="UniProtKB-SubCell"/>
</dbReference>
<evidence type="ECO:0000256" key="5">
    <source>
        <dbReference type="SAM" id="Coils"/>
    </source>
</evidence>
<reference evidence="8" key="2">
    <citation type="submission" date="2021-04" db="EMBL/GenBank/DDBJ databases">
        <authorList>
            <person name="Gilroy R."/>
        </authorList>
    </citation>
    <scope>NUCLEOTIDE SEQUENCE</scope>
    <source>
        <strain evidence="8">ChiHjej11B10-19426</strain>
    </source>
</reference>
<dbReference type="PANTHER" id="PTHR36985">
    <property type="entry name" value="TRANSLOCATION AND ASSEMBLY MODULE SUBUNIT TAMB"/>
    <property type="match status" value="1"/>
</dbReference>
<evidence type="ECO:0000256" key="3">
    <source>
        <dbReference type="ARBA" id="ARBA00022989"/>
    </source>
</evidence>
<feature type="compositionally biased region" description="Low complexity" evidence="6">
    <location>
        <begin position="1529"/>
        <end position="1542"/>
    </location>
</feature>
<dbReference type="Pfam" id="PF04357">
    <property type="entry name" value="TamB"/>
    <property type="match status" value="1"/>
</dbReference>
<feature type="coiled-coil region" evidence="5">
    <location>
        <begin position="778"/>
        <end position="805"/>
    </location>
</feature>
<feature type="domain" description="Translocation and assembly module TamB C-terminal" evidence="7">
    <location>
        <begin position="1057"/>
        <end position="1497"/>
    </location>
</feature>
<dbReference type="Proteomes" id="UP000824014">
    <property type="component" value="Unassembled WGS sequence"/>
</dbReference>
<dbReference type="EMBL" id="DXCC01000004">
    <property type="protein sequence ID" value="HIZ14485.1"/>
    <property type="molecule type" value="Genomic_DNA"/>
</dbReference>
<gene>
    <name evidence="8" type="ORF">H9816_01020</name>
</gene>